<dbReference type="InterPro" id="IPR010916">
    <property type="entry name" value="TonB_box_CS"/>
</dbReference>
<dbReference type="EMBL" id="AYKW01000001">
    <property type="protein sequence ID" value="PIL37695.1"/>
    <property type="molecule type" value="Genomic_DNA"/>
</dbReference>
<evidence type="ECO:0000313" key="5">
    <source>
        <dbReference type="EMBL" id="PIL37695.1"/>
    </source>
</evidence>
<gene>
    <name evidence="5" type="ORF">GSI_01389</name>
</gene>
<dbReference type="InterPro" id="IPR011043">
    <property type="entry name" value="Gal_Oxase/kelch_b-propeller"/>
</dbReference>
<feature type="signal peptide" evidence="2">
    <location>
        <begin position="1"/>
        <end position="18"/>
    </location>
</feature>
<dbReference type="CDD" id="cd02851">
    <property type="entry name" value="E_set_GO_C"/>
    <property type="match status" value="1"/>
</dbReference>
<dbReference type="PANTHER" id="PTHR32208">
    <property type="entry name" value="SECRETED PROTEIN-RELATED"/>
    <property type="match status" value="1"/>
</dbReference>
<dbReference type="AlphaFoldDB" id="A0A2G8SV96"/>
<sequence>MKRSILSLLPFLATLTHTASPPALPAWQFNLKAESSGVVAVESVVVSPNFAIFFNRASNDPLQINGHSAWGALFNLKTAEVTALDVATNSFCAGGAFLSNGTMASIGGDELGFPGNPAIKPGNQAIRLFAPCASPTGDGCTVFEDPNLILLEKRWYPSAIRIFDGSLIIVGGMHVESTFNNIDPENSIEFFPRKEQTVRPSPFLVRSLPANLFPRLFALPDGKVFMIANDQSIIYDVETGTETPLPDIPNGVRITNPIDGSAILLPLSPPDFTPEVLVCGGSDIDDRIPAEQLSSQFPASSQCSRITLTPEGITKGWEVDHMLSNRTLHELVHLPNGQILVANGAATGFAGIASVRDPVGNSNADHAVLVPELYTPSAELGGRFSNAGMPSAEIARVYHSSITLTPQGNFLIAGSNPNRESNITGPGVKFPSEFRVQTLDPPYMFVERPKILSTPERLAFDSEVTVPIFLPDFLSHDDAKIQVSLMDLGFSTHGFHAGARLVFMDATISKDKKSLTFVTPPNGRVYPPGPATVFLTVDDVSSEGAWVMMGSGNAPPTLE</sequence>
<dbReference type="OrthoDB" id="2019572at2759"/>
<dbReference type="Gene3D" id="2.130.10.80">
    <property type="entry name" value="Galactose oxidase/kelch, beta-propeller"/>
    <property type="match status" value="1"/>
</dbReference>
<name>A0A2G8SV96_9APHY</name>
<dbReference type="Proteomes" id="UP000230002">
    <property type="component" value="Unassembled WGS sequence"/>
</dbReference>
<comment type="caution">
    <text evidence="5">The sequence shown here is derived from an EMBL/GenBank/DDBJ whole genome shotgun (WGS) entry which is preliminary data.</text>
</comment>
<dbReference type="SUPFAM" id="SSF50965">
    <property type="entry name" value="Galactose oxidase, central domain"/>
    <property type="match status" value="1"/>
</dbReference>
<evidence type="ECO:0000259" key="4">
    <source>
        <dbReference type="Pfam" id="PF09118"/>
    </source>
</evidence>
<keyword evidence="1 2" id="KW-0732">Signal</keyword>
<evidence type="ECO:0000256" key="2">
    <source>
        <dbReference type="SAM" id="SignalP"/>
    </source>
</evidence>
<dbReference type="PANTHER" id="PTHR32208:SF96">
    <property type="entry name" value="GLYOXAL OXIDASE"/>
    <property type="match status" value="1"/>
</dbReference>
<feature type="chain" id="PRO_5013701463" description="Glyoxal oxidase" evidence="2">
    <location>
        <begin position="19"/>
        <end position="559"/>
    </location>
</feature>
<dbReference type="PROSITE" id="PS00430">
    <property type="entry name" value="TONB_DEPENDENT_REC_1"/>
    <property type="match status" value="1"/>
</dbReference>
<keyword evidence="6" id="KW-1185">Reference proteome</keyword>
<dbReference type="Gene3D" id="2.60.40.10">
    <property type="entry name" value="Immunoglobulins"/>
    <property type="match status" value="1"/>
</dbReference>
<dbReference type="InterPro" id="IPR009880">
    <property type="entry name" value="Glyoxal_oxidase_N"/>
</dbReference>
<dbReference type="InterPro" id="IPR015202">
    <property type="entry name" value="GO-like_E_set"/>
</dbReference>
<dbReference type="STRING" id="1077348.A0A2G8SV96"/>
<protein>
    <recommendedName>
        <fullName evidence="7">Glyoxal oxidase</fullName>
    </recommendedName>
</protein>
<reference evidence="5 6" key="1">
    <citation type="journal article" date="2015" name="Sci. Rep.">
        <title>Chromosome-level genome map provides insights into diverse defense mechanisms in the medicinal fungus Ganoderma sinense.</title>
        <authorList>
            <person name="Zhu Y."/>
            <person name="Xu J."/>
            <person name="Sun C."/>
            <person name="Zhou S."/>
            <person name="Xu H."/>
            <person name="Nelson D.R."/>
            <person name="Qian J."/>
            <person name="Song J."/>
            <person name="Luo H."/>
            <person name="Xiang L."/>
            <person name="Li Y."/>
            <person name="Xu Z."/>
            <person name="Ji A."/>
            <person name="Wang L."/>
            <person name="Lu S."/>
            <person name="Hayward A."/>
            <person name="Sun W."/>
            <person name="Li X."/>
            <person name="Schwartz D.C."/>
            <person name="Wang Y."/>
            <person name="Chen S."/>
        </authorList>
    </citation>
    <scope>NUCLEOTIDE SEQUENCE [LARGE SCALE GENOMIC DNA]</scope>
    <source>
        <strain evidence="5 6">ZZ0214-1</strain>
    </source>
</reference>
<evidence type="ECO:0000256" key="1">
    <source>
        <dbReference type="ARBA" id="ARBA00022729"/>
    </source>
</evidence>
<accession>A0A2G8SV96</accession>
<dbReference type="InterPro" id="IPR014756">
    <property type="entry name" value="Ig_E-set"/>
</dbReference>
<feature type="domain" description="Galactose oxidase-like Early set" evidence="4">
    <location>
        <begin position="448"/>
        <end position="549"/>
    </location>
</feature>
<dbReference type="Pfam" id="PF09118">
    <property type="entry name" value="GO-like_E_set"/>
    <property type="match status" value="1"/>
</dbReference>
<evidence type="ECO:0000259" key="3">
    <source>
        <dbReference type="Pfam" id="PF07250"/>
    </source>
</evidence>
<dbReference type="InterPro" id="IPR037293">
    <property type="entry name" value="Gal_Oxidase_central_sf"/>
</dbReference>
<proteinExistence type="predicted"/>
<organism evidence="5 6">
    <name type="scientific">Ganoderma sinense ZZ0214-1</name>
    <dbReference type="NCBI Taxonomy" id="1077348"/>
    <lineage>
        <taxon>Eukaryota</taxon>
        <taxon>Fungi</taxon>
        <taxon>Dikarya</taxon>
        <taxon>Basidiomycota</taxon>
        <taxon>Agaricomycotina</taxon>
        <taxon>Agaricomycetes</taxon>
        <taxon>Polyporales</taxon>
        <taxon>Polyporaceae</taxon>
        <taxon>Ganoderma</taxon>
    </lineage>
</organism>
<dbReference type="Pfam" id="PF07250">
    <property type="entry name" value="Glyoxal_oxid_N"/>
    <property type="match status" value="1"/>
</dbReference>
<feature type="domain" description="Glyoxal oxidase N-terminal" evidence="3">
    <location>
        <begin position="68"/>
        <end position="443"/>
    </location>
</feature>
<evidence type="ECO:0000313" key="6">
    <source>
        <dbReference type="Proteomes" id="UP000230002"/>
    </source>
</evidence>
<dbReference type="InterPro" id="IPR013783">
    <property type="entry name" value="Ig-like_fold"/>
</dbReference>
<dbReference type="SUPFAM" id="SSF81296">
    <property type="entry name" value="E set domains"/>
    <property type="match status" value="1"/>
</dbReference>
<evidence type="ECO:0008006" key="7">
    <source>
        <dbReference type="Google" id="ProtNLM"/>
    </source>
</evidence>